<organism evidence="2 3">
    <name type="scientific">Roseinatronobacter ekhonensis</name>
    <dbReference type="NCBI Taxonomy" id="254356"/>
    <lineage>
        <taxon>Bacteria</taxon>
        <taxon>Pseudomonadati</taxon>
        <taxon>Pseudomonadota</taxon>
        <taxon>Alphaproteobacteria</taxon>
        <taxon>Rhodobacterales</taxon>
        <taxon>Paracoccaceae</taxon>
        <taxon>Roseinatronobacter</taxon>
    </lineage>
</organism>
<dbReference type="OrthoDB" id="8244198at2"/>
<gene>
    <name evidence="2" type="ORF">ROE7235_01684</name>
</gene>
<evidence type="ECO:0000313" key="3">
    <source>
        <dbReference type="Proteomes" id="UP000272908"/>
    </source>
</evidence>
<reference evidence="3" key="1">
    <citation type="submission" date="2018-08" db="EMBL/GenBank/DDBJ databases">
        <authorList>
            <person name="Rodrigo-Torres L."/>
            <person name="Arahal R. D."/>
            <person name="Lucena T."/>
        </authorList>
    </citation>
    <scope>NUCLEOTIDE SEQUENCE [LARGE SCALE GENOMIC DNA]</scope>
    <source>
        <strain evidence="3">CECT 7235</strain>
    </source>
</reference>
<dbReference type="Pfam" id="PF06568">
    <property type="entry name" value="YjiS-like"/>
    <property type="match status" value="1"/>
</dbReference>
<name>A0A3B0M8E8_9RHOB</name>
<proteinExistence type="predicted"/>
<evidence type="ECO:0000313" key="2">
    <source>
        <dbReference type="EMBL" id="SUZ31933.1"/>
    </source>
</evidence>
<dbReference type="InterPro" id="IPR009506">
    <property type="entry name" value="YjiS-like"/>
</dbReference>
<dbReference type="AlphaFoldDB" id="A0A3B0M8E8"/>
<protein>
    <recommendedName>
        <fullName evidence="1">YjiS-like domain-containing protein</fullName>
    </recommendedName>
</protein>
<dbReference type="Proteomes" id="UP000272908">
    <property type="component" value="Unassembled WGS sequence"/>
</dbReference>
<keyword evidence="3" id="KW-1185">Reference proteome</keyword>
<evidence type="ECO:0000259" key="1">
    <source>
        <dbReference type="Pfam" id="PF06568"/>
    </source>
</evidence>
<dbReference type="RefSeq" id="WP_121094541.1">
    <property type="nucleotide sequence ID" value="NZ_UIHC01000013.1"/>
</dbReference>
<accession>A0A3B0M8E8</accession>
<dbReference type="EMBL" id="UIHC01000013">
    <property type="protein sequence ID" value="SUZ31933.1"/>
    <property type="molecule type" value="Genomic_DNA"/>
</dbReference>
<feature type="domain" description="YjiS-like" evidence="1">
    <location>
        <begin position="25"/>
        <end position="60"/>
    </location>
</feature>
<sequence length="71" mass="8041">MAYVSNSAPQFAGLMARLHNLRDALRTRMAQHARYRQTRDELQALSSRELADLGIHRSEIARIAHEAARGI</sequence>